<protein>
    <recommendedName>
        <fullName evidence="1">Integron-associated effector binding protein domain-containing protein</fullName>
    </recommendedName>
</protein>
<dbReference type="SUPFAM" id="SSF55136">
    <property type="entry name" value="Probable bacterial effector-binding domain"/>
    <property type="match status" value="1"/>
</dbReference>
<gene>
    <name evidence="2" type="ORF">E4V82_06920</name>
</gene>
<organism evidence="2 3">
    <name type="scientific">Clostridium estertheticum</name>
    <dbReference type="NCBI Taxonomy" id="238834"/>
    <lineage>
        <taxon>Bacteria</taxon>
        <taxon>Bacillati</taxon>
        <taxon>Bacillota</taxon>
        <taxon>Clostridia</taxon>
        <taxon>Eubacteriales</taxon>
        <taxon>Clostridiaceae</taxon>
        <taxon>Clostridium</taxon>
    </lineage>
</organism>
<evidence type="ECO:0000313" key="3">
    <source>
        <dbReference type="Proteomes" id="UP000342249"/>
    </source>
</evidence>
<evidence type="ECO:0000259" key="1">
    <source>
        <dbReference type="Pfam" id="PF14526"/>
    </source>
</evidence>
<comment type="caution">
    <text evidence="2">The sequence shown here is derived from an EMBL/GenBank/DDBJ whole genome shotgun (WGS) entry which is preliminary data.</text>
</comment>
<dbReference type="AlphaFoldDB" id="A0A5N7ILI1"/>
<dbReference type="InterPro" id="IPR029441">
    <property type="entry name" value="Cass2"/>
</dbReference>
<accession>A0A5N7ILI1</accession>
<dbReference type="EMBL" id="SPSF01000016">
    <property type="protein sequence ID" value="MPQ61844.1"/>
    <property type="molecule type" value="Genomic_DNA"/>
</dbReference>
<proteinExistence type="predicted"/>
<dbReference type="RefSeq" id="WP_162523115.1">
    <property type="nucleotide sequence ID" value="NZ_SPSE01000018.1"/>
</dbReference>
<feature type="domain" description="Integron-associated effector binding protein" evidence="1">
    <location>
        <begin position="9"/>
        <end position="55"/>
    </location>
</feature>
<dbReference type="InterPro" id="IPR011256">
    <property type="entry name" value="Reg_factor_effector_dom_sf"/>
</dbReference>
<dbReference type="Gene3D" id="3.20.80.10">
    <property type="entry name" value="Regulatory factor, effector binding domain"/>
    <property type="match status" value="1"/>
</dbReference>
<dbReference type="Pfam" id="PF14526">
    <property type="entry name" value="Cass2"/>
    <property type="match status" value="1"/>
</dbReference>
<evidence type="ECO:0000313" key="2">
    <source>
        <dbReference type="EMBL" id="MPQ61844.1"/>
    </source>
</evidence>
<dbReference type="Proteomes" id="UP000342249">
    <property type="component" value="Unassembled WGS sequence"/>
</dbReference>
<name>A0A5N7ILI1_9CLOT</name>
<reference evidence="2" key="1">
    <citation type="journal article" date="2019" name="Lett. Appl. Microbiol.">
        <title>A case of 'blown pack' spoilage of vacuum-packaged pork likely associated with Clostridium estertheticum in Canada.</title>
        <authorList>
            <person name="Zhang P."/>
            <person name="Ward P."/>
            <person name="McMullen L.M."/>
            <person name="Yang X."/>
        </authorList>
    </citation>
    <scope>NUCLEOTIDE SEQUENCE [LARGE SCALE GENOMIC DNA]</scope>
    <source>
        <strain evidence="2">MA19</strain>
    </source>
</reference>
<sequence length="56" mass="6734">MTYILINTYLIGELLYTKEIPEDFMVLEIPTYTWAIFKCIGSMPNSIQDMWHRIYI</sequence>